<dbReference type="OrthoDB" id="2877624at2"/>
<keyword evidence="4 9" id="KW-0997">Cell inner membrane</keyword>
<keyword evidence="6 9" id="KW-1133">Transmembrane helix</keyword>
<dbReference type="GO" id="GO:0015740">
    <property type="term" value="P:C4-dicarboxylate transport"/>
    <property type="evidence" value="ECO:0007669"/>
    <property type="project" value="TreeGrafter"/>
</dbReference>
<feature type="transmembrane region" description="Helical" evidence="9">
    <location>
        <begin position="53"/>
        <end position="71"/>
    </location>
</feature>
<dbReference type="Proteomes" id="UP000031521">
    <property type="component" value="Chromosome"/>
</dbReference>
<proteinExistence type="inferred from homology"/>
<dbReference type="InterPro" id="IPR055348">
    <property type="entry name" value="DctQ"/>
</dbReference>
<comment type="function">
    <text evidence="9">Part of the tripartite ATP-independent periplasmic (TRAP) transport system.</text>
</comment>
<dbReference type="GO" id="GO:0022857">
    <property type="term" value="F:transmembrane transporter activity"/>
    <property type="evidence" value="ECO:0007669"/>
    <property type="project" value="UniProtKB-UniRule"/>
</dbReference>
<evidence type="ECO:0000259" key="10">
    <source>
        <dbReference type="Pfam" id="PF04290"/>
    </source>
</evidence>
<evidence type="ECO:0000256" key="3">
    <source>
        <dbReference type="ARBA" id="ARBA00022475"/>
    </source>
</evidence>
<feature type="transmembrane region" description="Helical" evidence="9">
    <location>
        <begin position="130"/>
        <end position="150"/>
    </location>
</feature>
<dbReference type="PANTHER" id="PTHR35011:SF2">
    <property type="entry name" value="2,3-DIKETO-L-GULONATE TRAP TRANSPORTER SMALL PERMEASE PROTEIN YIAM"/>
    <property type="match status" value="1"/>
</dbReference>
<evidence type="ECO:0000256" key="8">
    <source>
        <dbReference type="ARBA" id="ARBA00038436"/>
    </source>
</evidence>
<sequence>MSSFSRLMRASVGTVNILAAILLATVTLLTFVMVVLRPLPGVHVPGVFDLSRLMLGVSIFWGLAVACYRGSHIRVDLVYQAMPRVVRKAMDLIADTAFAVFLLLMSWNMAGYILHEMRAGLKTYELNLPVWPFYALAWLGGVMGCAIMIGRVTARLAGRKLAEDEGNPDEQ</sequence>
<evidence type="ECO:0000256" key="9">
    <source>
        <dbReference type="RuleBase" id="RU369079"/>
    </source>
</evidence>
<evidence type="ECO:0000256" key="7">
    <source>
        <dbReference type="ARBA" id="ARBA00023136"/>
    </source>
</evidence>
<dbReference type="InterPro" id="IPR007387">
    <property type="entry name" value="TRAP_DctQ"/>
</dbReference>
<dbReference type="RefSeq" id="WP_052452991.1">
    <property type="nucleotide sequence ID" value="NZ_CP004393.1"/>
</dbReference>
<feature type="transmembrane region" description="Helical" evidence="9">
    <location>
        <begin position="12"/>
        <end position="33"/>
    </location>
</feature>
<evidence type="ECO:0000256" key="6">
    <source>
        <dbReference type="ARBA" id="ARBA00022989"/>
    </source>
</evidence>
<keyword evidence="12" id="KW-1185">Reference proteome</keyword>
<reference evidence="11 12" key="1">
    <citation type="journal article" date="2014" name="Int. J. Syst. Evol. Microbiol.">
        <title>Celeribacter indicus sp. nov., a polycyclic aromatic hydrocarbon-degrading bacterium from deep-sea sediment and reclassification of Huaishuia halophila as Celeribacter halophilus comb. nov.</title>
        <authorList>
            <person name="Lai Q."/>
            <person name="Cao J."/>
            <person name="Yuan J."/>
            <person name="Li F."/>
            <person name="Shao Z."/>
        </authorList>
    </citation>
    <scope>NUCLEOTIDE SEQUENCE [LARGE SCALE GENOMIC DNA]</scope>
    <source>
        <strain evidence="11">P73</strain>
    </source>
</reference>
<comment type="subcellular location">
    <subcellularLocation>
        <location evidence="1 9">Cell inner membrane</location>
        <topology evidence="1 9">Multi-pass membrane protein</topology>
    </subcellularLocation>
</comment>
<accession>A0A0B5DN74</accession>
<evidence type="ECO:0000313" key="11">
    <source>
        <dbReference type="EMBL" id="AJE45058.1"/>
    </source>
</evidence>
<evidence type="ECO:0000256" key="2">
    <source>
        <dbReference type="ARBA" id="ARBA00022448"/>
    </source>
</evidence>
<dbReference type="KEGG" id="cid:P73_0343"/>
<evidence type="ECO:0000313" key="12">
    <source>
        <dbReference type="Proteomes" id="UP000031521"/>
    </source>
</evidence>
<evidence type="ECO:0000256" key="1">
    <source>
        <dbReference type="ARBA" id="ARBA00004429"/>
    </source>
</evidence>
<keyword evidence="7 9" id="KW-0472">Membrane</keyword>
<comment type="similarity">
    <text evidence="8 9">Belongs to the TRAP transporter small permease family.</text>
</comment>
<dbReference type="GO" id="GO:0005886">
    <property type="term" value="C:plasma membrane"/>
    <property type="evidence" value="ECO:0007669"/>
    <property type="project" value="UniProtKB-SubCell"/>
</dbReference>
<feature type="domain" description="Tripartite ATP-independent periplasmic transporters DctQ component" evidence="10">
    <location>
        <begin position="27"/>
        <end position="155"/>
    </location>
</feature>
<evidence type="ECO:0000256" key="4">
    <source>
        <dbReference type="ARBA" id="ARBA00022519"/>
    </source>
</evidence>
<name>A0A0B5DN74_9RHOB</name>
<feature type="transmembrane region" description="Helical" evidence="9">
    <location>
        <begin position="92"/>
        <end position="110"/>
    </location>
</feature>
<dbReference type="EMBL" id="CP004393">
    <property type="protein sequence ID" value="AJE45058.1"/>
    <property type="molecule type" value="Genomic_DNA"/>
</dbReference>
<protein>
    <recommendedName>
        <fullName evidence="9">TRAP transporter small permease protein</fullName>
    </recommendedName>
</protein>
<keyword evidence="2 9" id="KW-0813">Transport</keyword>
<evidence type="ECO:0000256" key="5">
    <source>
        <dbReference type="ARBA" id="ARBA00022692"/>
    </source>
</evidence>
<keyword evidence="3" id="KW-1003">Cell membrane</keyword>
<gene>
    <name evidence="11" type="ORF">P73_0343</name>
</gene>
<dbReference type="Pfam" id="PF04290">
    <property type="entry name" value="DctQ"/>
    <property type="match status" value="1"/>
</dbReference>
<organism evidence="11 12">
    <name type="scientific">Celeribacter indicus</name>
    <dbReference type="NCBI Taxonomy" id="1208324"/>
    <lineage>
        <taxon>Bacteria</taxon>
        <taxon>Pseudomonadati</taxon>
        <taxon>Pseudomonadota</taxon>
        <taxon>Alphaproteobacteria</taxon>
        <taxon>Rhodobacterales</taxon>
        <taxon>Roseobacteraceae</taxon>
        <taxon>Celeribacter</taxon>
    </lineage>
</organism>
<dbReference type="AlphaFoldDB" id="A0A0B5DN74"/>
<comment type="subunit">
    <text evidence="9">The complex comprises the extracytoplasmic solute receptor protein and the two transmembrane proteins.</text>
</comment>
<keyword evidence="5 9" id="KW-0812">Transmembrane</keyword>
<dbReference type="HOGENOM" id="CLU_086356_8_0_5"/>
<dbReference type="PANTHER" id="PTHR35011">
    <property type="entry name" value="2,3-DIKETO-L-GULONATE TRAP TRANSPORTER SMALL PERMEASE PROTEIN YIAM"/>
    <property type="match status" value="1"/>
</dbReference>
<dbReference type="STRING" id="1208324.P73_0343"/>